<dbReference type="AlphaFoldDB" id="L1IJM9"/>
<gene>
    <name evidence="1" type="ORF">GUITHDRAFT_117348</name>
</gene>
<proteinExistence type="predicted"/>
<keyword evidence="3" id="KW-1185">Reference proteome</keyword>
<reference evidence="1 3" key="1">
    <citation type="journal article" date="2012" name="Nature">
        <title>Algal genomes reveal evolutionary mosaicism and the fate of nucleomorphs.</title>
        <authorList>
            <consortium name="DOE Joint Genome Institute"/>
            <person name="Curtis B.A."/>
            <person name="Tanifuji G."/>
            <person name="Burki F."/>
            <person name="Gruber A."/>
            <person name="Irimia M."/>
            <person name="Maruyama S."/>
            <person name="Arias M.C."/>
            <person name="Ball S.G."/>
            <person name="Gile G.H."/>
            <person name="Hirakawa Y."/>
            <person name="Hopkins J.F."/>
            <person name="Kuo A."/>
            <person name="Rensing S.A."/>
            <person name="Schmutz J."/>
            <person name="Symeonidi A."/>
            <person name="Elias M."/>
            <person name="Eveleigh R.J."/>
            <person name="Herman E.K."/>
            <person name="Klute M.J."/>
            <person name="Nakayama T."/>
            <person name="Obornik M."/>
            <person name="Reyes-Prieto A."/>
            <person name="Armbrust E.V."/>
            <person name="Aves S.J."/>
            <person name="Beiko R.G."/>
            <person name="Coutinho P."/>
            <person name="Dacks J.B."/>
            <person name="Durnford D.G."/>
            <person name="Fast N.M."/>
            <person name="Green B.R."/>
            <person name="Grisdale C.J."/>
            <person name="Hempel F."/>
            <person name="Henrissat B."/>
            <person name="Hoppner M.P."/>
            <person name="Ishida K."/>
            <person name="Kim E."/>
            <person name="Koreny L."/>
            <person name="Kroth P.G."/>
            <person name="Liu Y."/>
            <person name="Malik S.B."/>
            <person name="Maier U.G."/>
            <person name="McRose D."/>
            <person name="Mock T."/>
            <person name="Neilson J.A."/>
            <person name="Onodera N.T."/>
            <person name="Poole A.M."/>
            <person name="Pritham E.J."/>
            <person name="Richards T.A."/>
            <person name="Rocap G."/>
            <person name="Roy S.W."/>
            <person name="Sarai C."/>
            <person name="Schaack S."/>
            <person name="Shirato S."/>
            <person name="Slamovits C.H."/>
            <person name="Spencer D.F."/>
            <person name="Suzuki S."/>
            <person name="Worden A.Z."/>
            <person name="Zauner S."/>
            <person name="Barry K."/>
            <person name="Bell C."/>
            <person name="Bharti A.K."/>
            <person name="Crow J.A."/>
            <person name="Grimwood J."/>
            <person name="Kramer R."/>
            <person name="Lindquist E."/>
            <person name="Lucas S."/>
            <person name="Salamov A."/>
            <person name="McFadden G.I."/>
            <person name="Lane C.E."/>
            <person name="Keeling P.J."/>
            <person name="Gray M.W."/>
            <person name="Grigoriev I.V."/>
            <person name="Archibald J.M."/>
        </authorList>
    </citation>
    <scope>NUCLEOTIDE SEQUENCE</scope>
    <source>
        <strain evidence="1 3">CCMP2712</strain>
    </source>
</reference>
<dbReference type="InterPro" id="IPR018488">
    <property type="entry name" value="cNMP-bd_CS"/>
</dbReference>
<evidence type="ECO:0000313" key="3">
    <source>
        <dbReference type="Proteomes" id="UP000011087"/>
    </source>
</evidence>
<dbReference type="InterPro" id="IPR018490">
    <property type="entry name" value="cNMP-bd_dom_sf"/>
</dbReference>
<dbReference type="Proteomes" id="UP000011087">
    <property type="component" value="Unassembled WGS sequence"/>
</dbReference>
<evidence type="ECO:0000313" key="2">
    <source>
        <dbReference type="EnsemblProtists" id="EKX36458"/>
    </source>
</evidence>
<accession>L1IJM9</accession>
<dbReference type="GeneID" id="17293227"/>
<organism evidence="1">
    <name type="scientific">Guillardia theta (strain CCMP2712)</name>
    <name type="common">Cryptophyte</name>
    <dbReference type="NCBI Taxonomy" id="905079"/>
    <lineage>
        <taxon>Eukaryota</taxon>
        <taxon>Cryptophyceae</taxon>
        <taxon>Pyrenomonadales</taxon>
        <taxon>Geminigeraceae</taxon>
        <taxon>Guillardia</taxon>
    </lineage>
</organism>
<dbReference type="HOGENOM" id="CLU_797973_0_0_1"/>
<evidence type="ECO:0008006" key="4">
    <source>
        <dbReference type="Google" id="ProtNLM"/>
    </source>
</evidence>
<sequence>MLVIQVTIAFRSVIEKLLEKGQLIKEGQACDRIYILKSGTVSRTKRLKTNSQTLQLRTNSSHHLHDGAREALMDLGDLQSGAVVGLVSTLLSSEERFSVAEFFVFDPGDAAVESVSVSENDFFLDMQMKESCMNVVKWADDAIGMGLTQDQITPIEHARSFGNYKEIRQSVSSLLLDVETYLHNLEATNTYCKQDDTSESVCCSIAQLRGVLNSFLSSIFAISPAILLFINNLHSHVVNIRKMCSRNQFLHHFLGSIELEHCRSLEHEMSRVVGMWKKVLEASRRLTSDESGEQDKAKKQDFIVIFQRFVAECLEDCETAERLIGIYDKTAKETGNMLLLALTPKSFL</sequence>
<dbReference type="RefSeq" id="XP_005823438.1">
    <property type="nucleotide sequence ID" value="XM_005823381.1"/>
</dbReference>
<reference evidence="2" key="3">
    <citation type="submission" date="2016-03" db="UniProtKB">
        <authorList>
            <consortium name="EnsemblProtists"/>
        </authorList>
    </citation>
    <scope>IDENTIFICATION</scope>
</reference>
<dbReference type="SUPFAM" id="SSF51206">
    <property type="entry name" value="cAMP-binding domain-like"/>
    <property type="match status" value="1"/>
</dbReference>
<dbReference type="EMBL" id="JH993073">
    <property type="protein sequence ID" value="EKX36458.1"/>
    <property type="molecule type" value="Genomic_DNA"/>
</dbReference>
<name>L1IJM9_GUITC</name>
<dbReference type="PROSITE" id="PS00888">
    <property type="entry name" value="CNMP_BINDING_1"/>
    <property type="match status" value="1"/>
</dbReference>
<protein>
    <recommendedName>
        <fullName evidence="4">Cyclic nucleotide-binding domain-containing protein</fullName>
    </recommendedName>
</protein>
<evidence type="ECO:0000313" key="1">
    <source>
        <dbReference type="EMBL" id="EKX36458.1"/>
    </source>
</evidence>
<reference evidence="3" key="2">
    <citation type="submission" date="2012-11" db="EMBL/GenBank/DDBJ databases">
        <authorList>
            <person name="Kuo A."/>
            <person name="Curtis B.A."/>
            <person name="Tanifuji G."/>
            <person name="Burki F."/>
            <person name="Gruber A."/>
            <person name="Irimia M."/>
            <person name="Maruyama S."/>
            <person name="Arias M.C."/>
            <person name="Ball S.G."/>
            <person name="Gile G.H."/>
            <person name="Hirakawa Y."/>
            <person name="Hopkins J.F."/>
            <person name="Rensing S.A."/>
            <person name="Schmutz J."/>
            <person name="Symeonidi A."/>
            <person name="Elias M."/>
            <person name="Eveleigh R.J."/>
            <person name="Herman E.K."/>
            <person name="Klute M.J."/>
            <person name="Nakayama T."/>
            <person name="Obornik M."/>
            <person name="Reyes-Prieto A."/>
            <person name="Armbrust E.V."/>
            <person name="Aves S.J."/>
            <person name="Beiko R.G."/>
            <person name="Coutinho P."/>
            <person name="Dacks J.B."/>
            <person name="Durnford D.G."/>
            <person name="Fast N.M."/>
            <person name="Green B.R."/>
            <person name="Grisdale C."/>
            <person name="Hempe F."/>
            <person name="Henrissat B."/>
            <person name="Hoppner M.P."/>
            <person name="Ishida K.-I."/>
            <person name="Kim E."/>
            <person name="Koreny L."/>
            <person name="Kroth P.G."/>
            <person name="Liu Y."/>
            <person name="Malik S.-B."/>
            <person name="Maier U.G."/>
            <person name="McRose D."/>
            <person name="Mock T."/>
            <person name="Neilson J.A."/>
            <person name="Onodera N.T."/>
            <person name="Poole A.M."/>
            <person name="Pritham E.J."/>
            <person name="Richards T.A."/>
            <person name="Rocap G."/>
            <person name="Roy S.W."/>
            <person name="Sarai C."/>
            <person name="Schaack S."/>
            <person name="Shirato S."/>
            <person name="Slamovits C.H."/>
            <person name="Spencer D.F."/>
            <person name="Suzuki S."/>
            <person name="Worden A.Z."/>
            <person name="Zauner S."/>
            <person name="Barry K."/>
            <person name="Bell C."/>
            <person name="Bharti A.K."/>
            <person name="Crow J.A."/>
            <person name="Grimwood J."/>
            <person name="Kramer R."/>
            <person name="Lindquist E."/>
            <person name="Lucas S."/>
            <person name="Salamov A."/>
            <person name="McFadden G.I."/>
            <person name="Lane C.E."/>
            <person name="Keeling P.J."/>
            <person name="Gray M.W."/>
            <person name="Grigoriev I.V."/>
            <person name="Archibald J.M."/>
        </authorList>
    </citation>
    <scope>NUCLEOTIDE SEQUENCE</scope>
    <source>
        <strain evidence="3">CCMP2712</strain>
    </source>
</reference>
<dbReference type="EnsemblProtists" id="EKX36458">
    <property type="protein sequence ID" value="EKX36458"/>
    <property type="gene ID" value="GUITHDRAFT_117348"/>
</dbReference>
<dbReference type="KEGG" id="gtt:GUITHDRAFT_117348"/>
<dbReference type="PaxDb" id="55529-EKX36458"/>